<protein>
    <submittedName>
        <fullName evidence="2">Uncharacterized protein</fullName>
    </submittedName>
</protein>
<gene>
    <name evidence="2" type="ORF">PACLA_8A039056</name>
</gene>
<comment type="caution">
    <text evidence="2">The sequence shown here is derived from an EMBL/GenBank/DDBJ whole genome shotgun (WGS) entry which is preliminary data.</text>
</comment>
<name>A0A6S7KAS4_PARCT</name>
<dbReference type="AlphaFoldDB" id="A0A6S7KAS4"/>
<evidence type="ECO:0000313" key="2">
    <source>
        <dbReference type="EMBL" id="CAB4041837.1"/>
    </source>
</evidence>
<sequence length="545" mass="61190">MKGHLMCWSDWGKSNGLKCKAEDKGPRRFNWSRHIPDLKDSITDPSTVRCYFTVQLQQLYSDPACAFQTVDEHRTEITSGQGLMKGSHAQPDVMFMAWVLDKLKTVDFFDKIFRRDSQVKVSWDRPKPLDLPDKPLEDDEPEQAFPCSPRSASKGFGLRHRLERPQRNDCSEAPFRSVKKAIADATLIAHPCPDAETEVCTNASETGVGAVVGRSWMLDLDARTRCRKELLAMSRAACFRVSAGCFGHRPQTARSERRQTTLRPFKDVTCYAYPVTVDGVQYLAGEHNILVDALSRVQPVKPLEDDEPTQLSLRPTVSSASWWNKLTLPSWRKVRSSLPCQNDSDFVAAWNDRSGTTAAKRLFAPSRRPSPTPRCLLTHGRTRRRKYVQMLAKSVLERLLDVVGCWSWTPERGDGRSCGHVQSSSSLYARFRVSAGRFAHRPQTAGRSGRKGAPSNTSPVTVDGVQYLAGEHKILVDALSRVQPVKPLEDDEPTKLSAWPTVLSASWWNKLTLPSWRKVRLPTTLCVLGSNNSAPPRIPLINLSR</sequence>
<feature type="region of interest" description="Disordered" evidence="1">
    <location>
        <begin position="124"/>
        <end position="156"/>
    </location>
</feature>
<feature type="region of interest" description="Disordered" evidence="1">
    <location>
        <begin position="439"/>
        <end position="461"/>
    </location>
</feature>
<reference evidence="2" key="1">
    <citation type="submission" date="2020-04" db="EMBL/GenBank/DDBJ databases">
        <authorList>
            <person name="Alioto T."/>
            <person name="Alioto T."/>
            <person name="Gomez Garrido J."/>
        </authorList>
    </citation>
    <scope>NUCLEOTIDE SEQUENCE</scope>
    <source>
        <strain evidence="2">A484AB</strain>
    </source>
</reference>
<dbReference type="Proteomes" id="UP001152795">
    <property type="component" value="Unassembled WGS sequence"/>
</dbReference>
<evidence type="ECO:0000256" key="1">
    <source>
        <dbReference type="SAM" id="MobiDB-lite"/>
    </source>
</evidence>
<feature type="compositionally biased region" description="Basic and acidic residues" evidence="1">
    <location>
        <begin position="124"/>
        <end position="135"/>
    </location>
</feature>
<keyword evidence="3" id="KW-1185">Reference proteome</keyword>
<dbReference type="EMBL" id="CACRXK020029011">
    <property type="protein sequence ID" value="CAB4041837.1"/>
    <property type="molecule type" value="Genomic_DNA"/>
</dbReference>
<organism evidence="2 3">
    <name type="scientific">Paramuricea clavata</name>
    <name type="common">Red gorgonian</name>
    <name type="synonym">Violescent sea-whip</name>
    <dbReference type="NCBI Taxonomy" id="317549"/>
    <lineage>
        <taxon>Eukaryota</taxon>
        <taxon>Metazoa</taxon>
        <taxon>Cnidaria</taxon>
        <taxon>Anthozoa</taxon>
        <taxon>Octocorallia</taxon>
        <taxon>Malacalcyonacea</taxon>
        <taxon>Plexauridae</taxon>
        <taxon>Paramuricea</taxon>
    </lineage>
</organism>
<proteinExistence type="predicted"/>
<accession>A0A6S7KAS4</accession>
<evidence type="ECO:0000313" key="3">
    <source>
        <dbReference type="Proteomes" id="UP001152795"/>
    </source>
</evidence>